<name>A0A0G4HW52_9ALVE</name>
<reference evidence="2" key="1">
    <citation type="submission" date="2014-11" db="EMBL/GenBank/DDBJ databases">
        <authorList>
            <person name="Otto D Thomas"/>
            <person name="Naeem Raeece"/>
        </authorList>
    </citation>
    <scope>NUCLEOTIDE SEQUENCE</scope>
</reference>
<accession>A0A0G4HW52</accession>
<feature type="transmembrane region" description="Helical" evidence="1">
    <location>
        <begin position="90"/>
        <end position="112"/>
    </location>
</feature>
<evidence type="ECO:0000313" key="2">
    <source>
        <dbReference type="EMBL" id="CEM48688.1"/>
    </source>
</evidence>
<gene>
    <name evidence="2" type="ORF">Cvel_32520</name>
</gene>
<proteinExistence type="predicted"/>
<organism evidence="2">
    <name type="scientific">Chromera velia CCMP2878</name>
    <dbReference type="NCBI Taxonomy" id="1169474"/>
    <lineage>
        <taxon>Eukaryota</taxon>
        <taxon>Sar</taxon>
        <taxon>Alveolata</taxon>
        <taxon>Colpodellida</taxon>
        <taxon>Chromeraceae</taxon>
        <taxon>Chromera</taxon>
    </lineage>
</organism>
<keyword evidence="1" id="KW-0812">Transmembrane</keyword>
<keyword evidence="1" id="KW-0472">Membrane</keyword>
<feature type="transmembrane region" description="Helical" evidence="1">
    <location>
        <begin position="6"/>
        <end position="25"/>
    </location>
</feature>
<dbReference type="VEuPathDB" id="CryptoDB:Cvel_32520"/>
<dbReference type="EMBL" id="CDMZ01004115">
    <property type="protein sequence ID" value="CEM48688.1"/>
    <property type="molecule type" value="Genomic_DNA"/>
</dbReference>
<feature type="transmembrane region" description="Helical" evidence="1">
    <location>
        <begin position="62"/>
        <end position="84"/>
    </location>
</feature>
<keyword evidence="1" id="KW-1133">Transmembrane helix</keyword>
<feature type="transmembrane region" description="Helical" evidence="1">
    <location>
        <begin position="133"/>
        <end position="155"/>
    </location>
</feature>
<evidence type="ECO:0000256" key="1">
    <source>
        <dbReference type="SAM" id="Phobius"/>
    </source>
</evidence>
<protein>
    <submittedName>
        <fullName evidence="2">Uncharacterized protein</fullName>
    </submittedName>
</protein>
<dbReference type="AlphaFoldDB" id="A0A0G4HW52"/>
<sequence>MTSHLVLWGAVLLLFQGVLLGYVLLDLAFDVAAYLADFTGEARKGMLQFYLNREGHPTSVRVLLLLPLVLMPLSLLLVAFVAYWNNGDAVSYLTSAICTAVANVCGSQVMGIRRKLGQAGDGETVKKLLRGIVLRHIAMLPLMLIASASTIRLMVLAT</sequence>